<reference evidence="7 8" key="1">
    <citation type="journal article" date="2015" name="Nat. Commun.">
        <title>Lucilia cuprina genome unlocks parasitic fly biology to underpin future interventions.</title>
        <authorList>
            <person name="Anstead C.A."/>
            <person name="Korhonen P.K."/>
            <person name="Young N.D."/>
            <person name="Hall R.S."/>
            <person name="Jex A.R."/>
            <person name="Murali S.C."/>
            <person name="Hughes D.S."/>
            <person name="Lee S.F."/>
            <person name="Perry T."/>
            <person name="Stroehlein A.J."/>
            <person name="Ansell B.R."/>
            <person name="Breugelmans B."/>
            <person name="Hofmann A."/>
            <person name="Qu J."/>
            <person name="Dugan S."/>
            <person name="Lee S.L."/>
            <person name="Chao H."/>
            <person name="Dinh H."/>
            <person name="Han Y."/>
            <person name="Doddapaneni H.V."/>
            <person name="Worley K.C."/>
            <person name="Muzny D.M."/>
            <person name="Ioannidis P."/>
            <person name="Waterhouse R.M."/>
            <person name="Zdobnov E.M."/>
            <person name="James P.J."/>
            <person name="Bagnall N.H."/>
            <person name="Kotze A.C."/>
            <person name="Gibbs R.A."/>
            <person name="Richards S."/>
            <person name="Batterham P."/>
            <person name="Gasser R.B."/>
        </authorList>
    </citation>
    <scope>NUCLEOTIDE SEQUENCE [LARGE SCALE GENOMIC DNA]</scope>
    <source>
        <strain evidence="7 8">LS</strain>
        <tissue evidence="7">Full body</tissue>
    </source>
</reference>
<evidence type="ECO:0000256" key="2">
    <source>
        <dbReference type="ARBA" id="ARBA00022475"/>
    </source>
</evidence>
<feature type="transmembrane region" description="Helical" evidence="6">
    <location>
        <begin position="63"/>
        <end position="86"/>
    </location>
</feature>
<comment type="caution">
    <text evidence="7">The sequence shown here is derived from an EMBL/GenBank/DDBJ whole genome shotgun (WGS) entry which is preliminary data.</text>
</comment>
<keyword evidence="2 6" id="KW-1003">Cell membrane</keyword>
<keyword evidence="5 6" id="KW-0472">Membrane</keyword>
<proteinExistence type="inferred from homology"/>
<comment type="subcellular location">
    <subcellularLocation>
        <location evidence="1 6">Cell membrane</location>
        <topology evidence="1 6">Multi-pass membrane protein</topology>
    </subcellularLocation>
</comment>
<feature type="transmembrane region" description="Helical" evidence="6">
    <location>
        <begin position="192"/>
        <end position="217"/>
    </location>
</feature>
<comment type="caution">
    <text evidence="6">Lacks conserved residue(s) required for the propagation of feature annotation.</text>
</comment>
<feature type="transmembrane region" description="Helical" evidence="6">
    <location>
        <begin position="132"/>
        <end position="154"/>
    </location>
</feature>
<evidence type="ECO:0000256" key="1">
    <source>
        <dbReference type="ARBA" id="ARBA00004651"/>
    </source>
</evidence>
<comment type="function">
    <text evidence="6">Gustatory receptor which mediates acceptance or avoidance behavior, depending on its substrates.</text>
</comment>
<feature type="transmembrane region" description="Helical" evidence="6">
    <location>
        <begin position="237"/>
        <end position="261"/>
    </location>
</feature>
<dbReference type="GO" id="GO:0050909">
    <property type="term" value="P:sensory perception of taste"/>
    <property type="evidence" value="ECO:0007669"/>
    <property type="project" value="InterPro"/>
</dbReference>
<keyword evidence="3 6" id="KW-0812">Transmembrane</keyword>
<gene>
    <name evidence="7" type="ORF">FF38_01172</name>
</gene>
<dbReference type="InterPro" id="IPR013604">
    <property type="entry name" value="7TM_chemorcpt"/>
</dbReference>
<dbReference type="OrthoDB" id="6366728at2759"/>
<evidence type="ECO:0000256" key="4">
    <source>
        <dbReference type="ARBA" id="ARBA00022989"/>
    </source>
</evidence>
<evidence type="ECO:0000313" key="7">
    <source>
        <dbReference type="EMBL" id="KNC26295.1"/>
    </source>
</evidence>
<evidence type="ECO:0000256" key="5">
    <source>
        <dbReference type="ARBA" id="ARBA00023136"/>
    </source>
</evidence>
<dbReference type="EMBL" id="JRES01000997">
    <property type="protein sequence ID" value="KNC26295.1"/>
    <property type="molecule type" value="Genomic_DNA"/>
</dbReference>
<protein>
    <recommendedName>
        <fullName evidence="6">Gustatory receptor</fullName>
    </recommendedName>
</protein>
<dbReference type="AlphaFoldDB" id="A0A0L0C1V6"/>
<feature type="transmembrane region" description="Helical" evidence="6">
    <location>
        <begin position="28"/>
        <end position="51"/>
    </location>
</feature>
<keyword evidence="6" id="KW-0807">Transducer</keyword>
<name>A0A0L0C1V6_LUCCU</name>
<keyword evidence="4 6" id="KW-1133">Transmembrane helix</keyword>
<dbReference type="GO" id="GO:0005886">
    <property type="term" value="C:plasma membrane"/>
    <property type="evidence" value="ECO:0007669"/>
    <property type="project" value="UniProtKB-SubCell"/>
</dbReference>
<feature type="transmembrane region" description="Helical" evidence="6">
    <location>
        <begin position="98"/>
        <end position="120"/>
    </location>
</feature>
<sequence length="407" mass="48514">MNSQALEKCDKRRNSGLSWGQLSRHRGYFLNACRLLFVAWLSTVLLLQLSSMCGDINYQSSNIIYRITLRPIRLLMFMIIALPYEFKHEQKCSWFKLIWRLIHFTLLAIFLVWISVLRFLSFHEVLYKENDVFSISMDMISYSSLIIIHVIIYWENTWKAWRYKEIFDNFELLRRKFKCEFQRSIDLGRIRLYAVLLYALLAVYMIIVLFIIFIRYIKSLNGFRLILLQYGDTILKLKLIEFSIFGAIVVVFEMELNCFLVHYIKEIRRCQFADWPVKRKLVEKLYILQDLHNILIVNVRYIEEYCCWSLPDGCSVNTLNLIILFVICSIGSKCEMLDKQLANTLHMIKYDRHDPFLNACLNEISLQTLHEKLYFTAGGFVDVNYSFLGKEMVEISYEIYNQNIFIV</sequence>
<dbReference type="OMA" id="FAYISTE"/>
<organism evidence="7 8">
    <name type="scientific">Lucilia cuprina</name>
    <name type="common">Green bottle fly</name>
    <name type="synonym">Australian sheep blowfly</name>
    <dbReference type="NCBI Taxonomy" id="7375"/>
    <lineage>
        <taxon>Eukaryota</taxon>
        <taxon>Metazoa</taxon>
        <taxon>Ecdysozoa</taxon>
        <taxon>Arthropoda</taxon>
        <taxon>Hexapoda</taxon>
        <taxon>Insecta</taxon>
        <taxon>Pterygota</taxon>
        <taxon>Neoptera</taxon>
        <taxon>Endopterygota</taxon>
        <taxon>Diptera</taxon>
        <taxon>Brachycera</taxon>
        <taxon>Muscomorpha</taxon>
        <taxon>Oestroidea</taxon>
        <taxon>Calliphoridae</taxon>
        <taxon>Luciliinae</taxon>
        <taxon>Lucilia</taxon>
    </lineage>
</organism>
<evidence type="ECO:0000313" key="8">
    <source>
        <dbReference type="Proteomes" id="UP000037069"/>
    </source>
</evidence>
<evidence type="ECO:0000256" key="3">
    <source>
        <dbReference type="ARBA" id="ARBA00022692"/>
    </source>
</evidence>
<accession>A0A0L0C1V6</accession>
<evidence type="ECO:0000256" key="6">
    <source>
        <dbReference type="RuleBase" id="RU363108"/>
    </source>
</evidence>
<keyword evidence="6" id="KW-0675">Receptor</keyword>
<dbReference type="Proteomes" id="UP000037069">
    <property type="component" value="Unassembled WGS sequence"/>
</dbReference>
<keyword evidence="8" id="KW-1185">Reference proteome</keyword>
<dbReference type="Pfam" id="PF08395">
    <property type="entry name" value="7tm_7"/>
    <property type="match status" value="1"/>
</dbReference>
<comment type="similarity">
    <text evidence="6">Belongs to the insect chemoreceptor superfamily. Gustatory receptor (GR) family.</text>
</comment>
<dbReference type="GO" id="GO:0007165">
    <property type="term" value="P:signal transduction"/>
    <property type="evidence" value="ECO:0007669"/>
    <property type="project" value="UniProtKB-KW"/>
</dbReference>